<evidence type="ECO:0000313" key="2">
    <source>
        <dbReference type="Proteomes" id="UP000280834"/>
    </source>
</evidence>
<protein>
    <submittedName>
        <fullName evidence="3">C2 NT-type domain-containing protein</fullName>
    </submittedName>
</protein>
<organism evidence="3">
    <name type="scientific">Brugia timori</name>
    <dbReference type="NCBI Taxonomy" id="42155"/>
    <lineage>
        <taxon>Eukaryota</taxon>
        <taxon>Metazoa</taxon>
        <taxon>Ecdysozoa</taxon>
        <taxon>Nematoda</taxon>
        <taxon>Chromadorea</taxon>
        <taxon>Rhabditida</taxon>
        <taxon>Spirurina</taxon>
        <taxon>Spiruromorpha</taxon>
        <taxon>Filarioidea</taxon>
        <taxon>Onchocercidae</taxon>
        <taxon>Brugia</taxon>
    </lineage>
</organism>
<evidence type="ECO:0000313" key="3">
    <source>
        <dbReference type="WBParaSite" id="BTMF_0000445301-mRNA-1"/>
    </source>
</evidence>
<proteinExistence type="predicted"/>
<accession>A0A0R3QDL7</accession>
<evidence type="ECO:0000313" key="1">
    <source>
        <dbReference type="EMBL" id="VDO15434.1"/>
    </source>
</evidence>
<gene>
    <name evidence="1" type="ORF">BTMF_LOCUS3749</name>
</gene>
<reference evidence="1 2" key="2">
    <citation type="submission" date="2018-11" db="EMBL/GenBank/DDBJ databases">
        <authorList>
            <consortium name="Pathogen Informatics"/>
        </authorList>
    </citation>
    <scope>NUCLEOTIDE SEQUENCE [LARGE SCALE GENOMIC DNA]</scope>
</reference>
<dbReference type="Proteomes" id="UP000280834">
    <property type="component" value="Unassembled WGS sequence"/>
</dbReference>
<reference evidence="3" key="1">
    <citation type="submission" date="2017-02" db="UniProtKB">
        <authorList>
            <consortium name="WormBaseParasite"/>
        </authorList>
    </citation>
    <scope>IDENTIFICATION</scope>
</reference>
<dbReference type="WBParaSite" id="BTMF_0000445301-mRNA-1">
    <property type="protein sequence ID" value="BTMF_0000445301-mRNA-1"/>
    <property type="gene ID" value="BTMF_0000445301"/>
</dbReference>
<dbReference type="STRING" id="42155.A0A0R3QDL7"/>
<dbReference type="AlphaFoldDB" id="A0A0R3QDL7"/>
<sequence>MYRGHPAPSFLGFETQDLSSITYGQMHIPSITLREIPLQREQVRLKLLYGNKKVTTFNADLTSKQVTKSGFSLVWQPTENSTSSSVVKFPFERRNPKELFLELELFDKMFLQKKDVVKLTGLVSLEQLLPFPNSKISQNVAQVTVKSRESDKNLKAKVSVTTNLSLNRELQLIVGEFVQQELIPDSRL</sequence>
<name>A0A0R3QDL7_9BILA</name>
<keyword evidence="2" id="KW-1185">Reference proteome</keyword>
<dbReference type="EMBL" id="UZAG01003498">
    <property type="protein sequence ID" value="VDO15434.1"/>
    <property type="molecule type" value="Genomic_DNA"/>
</dbReference>